<comment type="caution">
    <text evidence="2">The sequence shown here is derived from an EMBL/GenBank/DDBJ whole genome shotgun (WGS) entry which is preliminary data.</text>
</comment>
<feature type="compositionally biased region" description="Pro residues" evidence="1">
    <location>
        <begin position="202"/>
        <end position="217"/>
    </location>
</feature>
<feature type="region of interest" description="Disordered" evidence="1">
    <location>
        <begin position="174"/>
        <end position="219"/>
    </location>
</feature>
<organism evidence="2 3">
    <name type="scientific">Mycena sanguinolenta</name>
    <dbReference type="NCBI Taxonomy" id="230812"/>
    <lineage>
        <taxon>Eukaryota</taxon>
        <taxon>Fungi</taxon>
        <taxon>Dikarya</taxon>
        <taxon>Basidiomycota</taxon>
        <taxon>Agaricomycotina</taxon>
        <taxon>Agaricomycetes</taxon>
        <taxon>Agaricomycetidae</taxon>
        <taxon>Agaricales</taxon>
        <taxon>Marasmiineae</taxon>
        <taxon>Mycenaceae</taxon>
        <taxon>Mycena</taxon>
    </lineage>
</organism>
<evidence type="ECO:0000256" key="1">
    <source>
        <dbReference type="SAM" id="MobiDB-lite"/>
    </source>
</evidence>
<evidence type="ECO:0000313" key="2">
    <source>
        <dbReference type="EMBL" id="KAF7371221.1"/>
    </source>
</evidence>
<gene>
    <name evidence="2" type="ORF">MSAN_00757800</name>
</gene>
<reference evidence="2" key="1">
    <citation type="submission" date="2020-05" db="EMBL/GenBank/DDBJ databases">
        <title>Mycena genomes resolve the evolution of fungal bioluminescence.</title>
        <authorList>
            <person name="Tsai I.J."/>
        </authorList>
    </citation>
    <scope>NUCLEOTIDE SEQUENCE</scope>
    <source>
        <strain evidence="2">160909Yilan</strain>
    </source>
</reference>
<name>A0A8H6Z6H4_9AGAR</name>
<dbReference type="Proteomes" id="UP000623467">
    <property type="component" value="Unassembled WGS sequence"/>
</dbReference>
<dbReference type="AlphaFoldDB" id="A0A8H6Z6H4"/>
<protein>
    <submittedName>
        <fullName evidence="2">Uncharacterized protein</fullName>
    </submittedName>
</protein>
<feature type="compositionally biased region" description="Low complexity" evidence="1">
    <location>
        <begin position="176"/>
        <end position="201"/>
    </location>
</feature>
<feature type="region of interest" description="Disordered" evidence="1">
    <location>
        <begin position="1"/>
        <end position="25"/>
    </location>
</feature>
<dbReference type="OrthoDB" id="3250313at2759"/>
<accession>A0A8H6Z6H4</accession>
<sequence>MRDTSKRSRACPSEGKYNSRDEGAKAGKQVKWVLEAKGRLLDGQDMGDDWVVVRDLWWRLEESTGFSMGTKSHPTKGQPKPVEGGAAVMEQEWWGWWTFLNLEWRVRGGALVQEGDGKWEVLQGTPGLNRFFNILMCLRWWYGMMESPSASWRKAVANVKWALQRMVRAEQMVAEATKAPAPPQDAAQPPTEPSATDACVPAPAPAPADAPEAPMPGPVNDVVTAMHANEVVVVCPASTDNDNTIPV</sequence>
<keyword evidence="3" id="KW-1185">Reference proteome</keyword>
<dbReference type="EMBL" id="JACAZH010000004">
    <property type="protein sequence ID" value="KAF7371221.1"/>
    <property type="molecule type" value="Genomic_DNA"/>
</dbReference>
<evidence type="ECO:0000313" key="3">
    <source>
        <dbReference type="Proteomes" id="UP000623467"/>
    </source>
</evidence>
<proteinExistence type="predicted"/>